<evidence type="ECO:0000259" key="10">
    <source>
        <dbReference type="Pfam" id="PF08323"/>
    </source>
</evidence>
<evidence type="ECO:0000256" key="6">
    <source>
        <dbReference type="ARBA" id="ARBA00023056"/>
    </source>
</evidence>
<dbReference type="Pfam" id="PF08323">
    <property type="entry name" value="Glyco_transf_5"/>
    <property type="match status" value="1"/>
</dbReference>
<evidence type="ECO:0000256" key="1">
    <source>
        <dbReference type="ARBA" id="ARBA00001478"/>
    </source>
</evidence>
<evidence type="ECO:0000313" key="11">
    <source>
        <dbReference type="EMBL" id="MFC1848615.1"/>
    </source>
</evidence>
<dbReference type="HAMAP" id="MF_00484">
    <property type="entry name" value="Glycogen_synth"/>
    <property type="match status" value="1"/>
</dbReference>
<comment type="pathway">
    <text evidence="7">Glycan biosynthesis; glycogen biosynthesis.</text>
</comment>
<dbReference type="InterPro" id="IPR011835">
    <property type="entry name" value="GS/SS"/>
</dbReference>
<dbReference type="Gene3D" id="3.40.50.2000">
    <property type="entry name" value="Glycogen Phosphorylase B"/>
    <property type="match status" value="2"/>
</dbReference>
<name>A0ABV6YQX6_UNCC1</name>
<comment type="catalytic activity">
    <reaction evidence="1 7">
        <text>[(1-&gt;4)-alpha-D-glucosyl](n) + ADP-alpha-D-glucose = [(1-&gt;4)-alpha-D-glucosyl](n+1) + ADP + H(+)</text>
        <dbReference type="Rhea" id="RHEA:18189"/>
        <dbReference type="Rhea" id="RHEA-COMP:9584"/>
        <dbReference type="Rhea" id="RHEA-COMP:9587"/>
        <dbReference type="ChEBI" id="CHEBI:15378"/>
        <dbReference type="ChEBI" id="CHEBI:15444"/>
        <dbReference type="ChEBI" id="CHEBI:57498"/>
        <dbReference type="ChEBI" id="CHEBI:456216"/>
        <dbReference type="EC" id="2.4.1.21"/>
    </reaction>
</comment>
<feature type="domain" description="Glycosyl transferase family 1" evidence="9">
    <location>
        <begin position="336"/>
        <end position="473"/>
    </location>
</feature>
<feature type="region of interest" description="Disordered" evidence="8">
    <location>
        <begin position="1"/>
        <end position="22"/>
    </location>
</feature>
<keyword evidence="5 7" id="KW-0808">Transferase</keyword>
<organism evidence="11 12">
    <name type="scientific">candidate division CSSED10-310 bacterium</name>
    <dbReference type="NCBI Taxonomy" id="2855610"/>
    <lineage>
        <taxon>Bacteria</taxon>
        <taxon>Bacteria division CSSED10-310</taxon>
    </lineage>
</organism>
<reference evidence="11 12" key="1">
    <citation type="submission" date="2024-09" db="EMBL/GenBank/DDBJ databases">
        <title>Laminarin stimulates single cell rates of sulfate reduction while oxygen inhibits transcriptomic activity in coastal marine sediment.</title>
        <authorList>
            <person name="Lindsay M."/>
            <person name="Orcutt B."/>
            <person name="Emerson D."/>
            <person name="Stepanauskas R."/>
            <person name="D'Angelo T."/>
        </authorList>
    </citation>
    <scope>NUCLEOTIDE SEQUENCE [LARGE SCALE GENOMIC DNA]</scope>
    <source>
        <strain evidence="11">SAG AM-311-K15</strain>
    </source>
</reference>
<keyword evidence="4 7" id="KW-0328">Glycosyltransferase</keyword>
<comment type="similarity">
    <text evidence="3 7">Belongs to the glycosyltransferase 1 family. Bacterial/plant glycogen synthase subfamily.</text>
</comment>
<evidence type="ECO:0000259" key="9">
    <source>
        <dbReference type="Pfam" id="PF00534"/>
    </source>
</evidence>
<comment type="caution">
    <text evidence="11">The sequence shown here is derived from an EMBL/GenBank/DDBJ whole genome shotgun (WGS) entry which is preliminary data.</text>
</comment>
<dbReference type="NCBIfam" id="TIGR02095">
    <property type="entry name" value="glgA"/>
    <property type="match status" value="1"/>
</dbReference>
<evidence type="ECO:0000256" key="7">
    <source>
        <dbReference type="HAMAP-Rule" id="MF_00484"/>
    </source>
</evidence>
<keyword evidence="12" id="KW-1185">Reference proteome</keyword>
<feature type="domain" description="Starch synthase catalytic" evidence="10">
    <location>
        <begin position="50"/>
        <end position="282"/>
    </location>
</feature>
<dbReference type="SUPFAM" id="SSF53756">
    <property type="entry name" value="UDP-Glycosyltransferase/glycogen phosphorylase"/>
    <property type="match status" value="1"/>
</dbReference>
<dbReference type="PANTHER" id="PTHR45825">
    <property type="entry name" value="GRANULE-BOUND STARCH SYNTHASE 1, CHLOROPLASTIC/AMYLOPLASTIC"/>
    <property type="match status" value="1"/>
</dbReference>
<dbReference type="InterPro" id="IPR013534">
    <property type="entry name" value="Starch_synth_cat_dom"/>
</dbReference>
<gene>
    <name evidence="7" type="primary">glgA</name>
    <name evidence="11" type="ORF">ACFL27_00260</name>
</gene>
<dbReference type="PANTHER" id="PTHR45825:SF11">
    <property type="entry name" value="ALPHA AMYLASE DOMAIN-CONTAINING PROTEIN"/>
    <property type="match status" value="1"/>
</dbReference>
<dbReference type="EC" id="2.4.1.21" evidence="7"/>
<evidence type="ECO:0000256" key="2">
    <source>
        <dbReference type="ARBA" id="ARBA00002764"/>
    </source>
</evidence>
<dbReference type="CDD" id="cd03791">
    <property type="entry name" value="GT5_Glycogen_synthase_DULL1-like"/>
    <property type="match status" value="1"/>
</dbReference>
<dbReference type="Proteomes" id="UP001594351">
    <property type="component" value="Unassembled WGS sequence"/>
</dbReference>
<evidence type="ECO:0000313" key="12">
    <source>
        <dbReference type="Proteomes" id="UP001594351"/>
    </source>
</evidence>
<evidence type="ECO:0000256" key="5">
    <source>
        <dbReference type="ARBA" id="ARBA00022679"/>
    </source>
</evidence>
<evidence type="ECO:0000256" key="8">
    <source>
        <dbReference type="SAM" id="MobiDB-lite"/>
    </source>
</evidence>
<dbReference type="GO" id="GO:0009011">
    <property type="term" value="F:alpha-1,4-glucan glucosyltransferase (ADP-glucose donor) activity"/>
    <property type="evidence" value="ECO:0007669"/>
    <property type="project" value="UniProtKB-EC"/>
</dbReference>
<evidence type="ECO:0000256" key="3">
    <source>
        <dbReference type="ARBA" id="ARBA00010281"/>
    </source>
</evidence>
<feature type="binding site" evidence="7">
    <location>
        <position position="63"/>
    </location>
    <ligand>
        <name>ADP-alpha-D-glucose</name>
        <dbReference type="ChEBI" id="CHEBI:57498"/>
    </ligand>
</feature>
<keyword evidence="6 7" id="KW-0320">Glycogen biosynthesis</keyword>
<dbReference type="EMBL" id="JBHPBY010000002">
    <property type="protein sequence ID" value="MFC1848615.1"/>
    <property type="molecule type" value="Genomic_DNA"/>
</dbReference>
<accession>A0ABV6YQX6</accession>
<comment type="function">
    <text evidence="2 7">Synthesizes alpha-1,4-glucan chains using ADP-glucose.</text>
</comment>
<evidence type="ECO:0000256" key="4">
    <source>
        <dbReference type="ARBA" id="ARBA00022676"/>
    </source>
</evidence>
<protein>
    <recommendedName>
        <fullName evidence="7">Glycogen synthase</fullName>
        <ecNumber evidence="7">2.4.1.21</ecNumber>
    </recommendedName>
    <alternativeName>
        <fullName evidence="7">Starch [bacterial glycogen] synthase</fullName>
    </alternativeName>
</protein>
<dbReference type="Pfam" id="PF00534">
    <property type="entry name" value="Glycos_transf_1"/>
    <property type="match status" value="1"/>
</dbReference>
<dbReference type="InterPro" id="IPR001296">
    <property type="entry name" value="Glyco_trans_1"/>
</dbReference>
<sequence>MPEPGIAGTRSCRNPELPEPGAASPAKLVAPILLSVNRKNKGEHVTEPLKILFLAAEVDPFAKVGGLGDVAGSLPKALKSLGHDVRVVMPAYQKIEQGFPGVIPIDGMLRVLTGAGMIIAGGFQSVLPGSEVPIYFIAEQNLFDRSHIYGYGDDAYRFSFFSRAALELTLALDWQPDIVHAHDWHTAPAIMWLATAPKKDKRLQNLATIFTIHNLAHQGRSSWDIIEYLNVGQTYSLNEEGYGEINFMARGIHHATMINTVSPNYSREILTPEHGVSLEGLLLHRSFDIHGILNGLDYEAWNPASDPRLVSNFDVDHLSARVNNKRALQKYLQLPQRDDVPLIVMVTRLDYQKGLDIVGHPLHLLLSNRIGEAQFAVLGTGAPEYERMFANLANTHKMKMTAVLDYQTDLAPLFYAGSDIFLMPSRFEPCGLGQLIAMRYGSVPIVRATGGLADTVLDGYNGFSFNQLRWEALWYTLYRAIYLYYTDPSTWRLIQNTCMSTDSSWSRSARSYQQLYRWAIARHLL</sequence>
<proteinExistence type="inferred from homology"/>